<accession>A0ABY9YEB5</accession>
<reference evidence="1 2" key="1">
    <citation type="submission" date="2022-12" db="EMBL/GenBank/DDBJ databases">
        <title>Two new species, Stenotrophomonas aracearum and Stenotrophomonas oahuensis, isolated from Anthurium (Araceae family) in Hawaii.</title>
        <authorList>
            <person name="Chunag S.C."/>
            <person name="Dobhal S."/>
            <person name="Alvarez A."/>
            <person name="Arif M."/>
        </authorList>
    </citation>
    <scope>NUCLEOTIDE SEQUENCE [LARGE SCALE GENOMIC DNA]</scope>
    <source>
        <strain evidence="1 2">A5588</strain>
    </source>
</reference>
<evidence type="ECO:0000313" key="2">
    <source>
        <dbReference type="Proteomes" id="UP001305421"/>
    </source>
</evidence>
<name>A0ABY9YEB5_9GAMM</name>
<evidence type="ECO:0000313" key="1">
    <source>
        <dbReference type="EMBL" id="WNH49204.1"/>
    </source>
</evidence>
<dbReference type="Proteomes" id="UP001305421">
    <property type="component" value="Chromosome"/>
</dbReference>
<proteinExistence type="predicted"/>
<organism evidence="1 2">
    <name type="scientific">Stenotrophomonas aracearum</name>
    <dbReference type="NCBI Taxonomy" id="3003272"/>
    <lineage>
        <taxon>Bacteria</taxon>
        <taxon>Pseudomonadati</taxon>
        <taxon>Pseudomonadota</taxon>
        <taxon>Gammaproteobacteria</taxon>
        <taxon>Lysobacterales</taxon>
        <taxon>Lysobacteraceae</taxon>
        <taxon>Stenotrophomonas</taxon>
    </lineage>
</organism>
<keyword evidence="2" id="KW-1185">Reference proteome</keyword>
<dbReference type="RefSeq" id="WP_311183694.1">
    <property type="nucleotide sequence ID" value="NZ_CP115543.1"/>
</dbReference>
<gene>
    <name evidence="1" type="ORF">PDM28_02405</name>
</gene>
<sequence>MQTEPQASKENAAMRSEAPLIRPVVLDKAGEVVNLEFELPPPIENASSTLLLGLRVVAPDAETGIRRSSEIIRSQLPARARLLRIEEGSITQVPLFRNTPDLKDRVAVGVDGLIPGVTSSDVERTQLIATGLTNEALFYDVMLLAGVQDAQPGHYRLTVELQGDHPQLGPEPVELLIAYMGKGK</sequence>
<dbReference type="EMBL" id="CP115543">
    <property type="protein sequence ID" value="WNH49204.1"/>
    <property type="molecule type" value="Genomic_DNA"/>
</dbReference>
<protein>
    <submittedName>
        <fullName evidence="1">Uncharacterized protein</fullName>
    </submittedName>
</protein>